<dbReference type="InterPro" id="IPR027417">
    <property type="entry name" value="P-loop_NTPase"/>
</dbReference>
<protein>
    <recommendedName>
        <fullName evidence="2">EngC GTPase domain-containing protein</fullName>
    </recommendedName>
</protein>
<dbReference type="Proteomes" id="UP000077355">
    <property type="component" value="Unassembled WGS sequence"/>
</dbReference>
<organism evidence="3 4">
    <name type="scientific">Paenibacillus antarcticus</name>
    <dbReference type="NCBI Taxonomy" id="253703"/>
    <lineage>
        <taxon>Bacteria</taxon>
        <taxon>Bacillati</taxon>
        <taxon>Bacillota</taxon>
        <taxon>Bacilli</taxon>
        <taxon>Bacillales</taxon>
        <taxon>Paenibacillaceae</taxon>
        <taxon>Paenibacillus</taxon>
    </lineage>
</organism>
<keyword evidence="1" id="KW-0690">Ribosome biogenesis</keyword>
<dbReference type="InterPro" id="IPR004881">
    <property type="entry name" value="Ribosome_biogen_GTPase_RsgA"/>
</dbReference>
<evidence type="ECO:0000313" key="3">
    <source>
        <dbReference type="EMBL" id="OAB45020.1"/>
    </source>
</evidence>
<dbReference type="OrthoDB" id="9809485at2"/>
<evidence type="ECO:0000256" key="1">
    <source>
        <dbReference type="ARBA" id="ARBA00022517"/>
    </source>
</evidence>
<feature type="domain" description="EngC GTPase" evidence="2">
    <location>
        <begin position="88"/>
        <end position="180"/>
    </location>
</feature>
<proteinExistence type="predicted"/>
<dbReference type="InterPro" id="IPR010914">
    <property type="entry name" value="RsgA_GTPase_dom"/>
</dbReference>
<name>A0A168MT13_9BACL</name>
<dbReference type="AlphaFoldDB" id="A0A168MT13"/>
<dbReference type="SUPFAM" id="SSF52540">
    <property type="entry name" value="P-loop containing nucleoside triphosphate hydrolases"/>
    <property type="match status" value="1"/>
</dbReference>
<keyword evidence="4" id="KW-1185">Reference proteome</keyword>
<gene>
    <name evidence="3" type="ORF">PBAT_13810</name>
</gene>
<reference evidence="3 4" key="1">
    <citation type="submission" date="2016-03" db="EMBL/GenBank/DDBJ databases">
        <title>Draft genome sequence of Paenibacillus antarcticus CECT 5836.</title>
        <authorList>
            <person name="Shin S.-K."/>
            <person name="Yi H."/>
        </authorList>
    </citation>
    <scope>NUCLEOTIDE SEQUENCE [LARGE SCALE GENOMIC DNA]</scope>
    <source>
        <strain evidence="3 4">CECT 5836</strain>
    </source>
</reference>
<dbReference type="EMBL" id="LVJI01000018">
    <property type="protein sequence ID" value="OAB45020.1"/>
    <property type="molecule type" value="Genomic_DNA"/>
</dbReference>
<sequence length="182" mass="20767">MDLKILGWNDLWEQQWTRLDRKDTVPARVIGDFGHKYLVTTAFSADIWAEMTGKLQHELHNRSFFPAIGDWVAVQRLEGEERVIIHGILDRKTCISRQGAGSVTHEQIIAANVDTLFIVCALNNDFNVRRIERYLIMAWNSGVNPVILLSKADLCLDVNERLRLIQEASIDVPLHVISAHNN</sequence>
<dbReference type="PANTHER" id="PTHR32120">
    <property type="entry name" value="SMALL RIBOSOMAL SUBUNIT BIOGENESIS GTPASE RSGA"/>
    <property type="match status" value="1"/>
</dbReference>
<dbReference type="GO" id="GO:0042254">
    <property type="term" value="P:ribosome biogenesis"/>
    <property type="evidence" value="ECO:0007669"/>
    <property type="project" value="UniProtKB-KW"/>
</dbReference>
<dbReference type="Pfam" id="PF03193">
    <property type="entry name" value="RsgA_GTPase"/>
    <property type="match status" value="1"/>
</dbReference>
<dbReference type="GO" id="GO:0005525">
    <property type="term" value="F:GTP binding"/>
    <property type="evidence" value="ECO:0007669"/>
    <property type="project" value="InterPro"/>
</dbReference>
<accession>A0A168MT13</accession>
<comment type="caution">
    <text evidence="3">The sequence shown here is derived from an EMBL/GenBank/DDBJ whole genome shotgun (WGS) entry which is preliminary data.</text>
</comment>
<dbReference type="GO" id="GO:0003924">
    <property type="term" value="F:GTPase activity"/>
    <property type="evidence" value="ECO:0007669"/>
    <property type="project" value="InterPro"/>
</dbReference>
<dbReference type="Gene3D" id="3.40.50.300">
    <property type="entry name" value="P-loop containing nucleotide triphosphate hydrolases"/>
    <property type="match status" value="1"/>
</dbReference>
<dbReference type="PANTHER" id="PTHR32120:SF10">
    <property type="entry name" value="SMALL RIBOSOMAL SUBUNIT BIOGENESIS GTPASE RSGA"/>
    <property type="match status" value="1"/>
</dbReference>
<evidence type="ECO:0000313" key="4">
    <source>
        <dbReference type="Proteomes" id="UP000077355"/>
    </source>
</evidence>
<evidence type="ECO:0000259" key="2">
    <source>
        <dbReference type="Pfam" id="PF03193"/>
    </source>
</evidence>